<dbReference type="GO" id="GO:0005525">
    <property type="term" value="F:GTP binding"/>
    <property type="evidence" value="ECO:0007669"/>
    <property type="project" value="UniProtKB-KW"/>
</dbReference>
<evidence type="ECO:0000313" key="6">
    <source>
        <dbReference type="EMBL" id="KFG62194.1"/>
    </source>
</evidence>
<keyword evidence="2 5" id="KW-0547">Nucleotide-binding</keyword>
<protein>
    <recommendedName>
        <fullName evidence="5">GPN-loop GTPase 2</fullName>
    </recommendedName>
</protein>
<comment type="similarity">
    <text evidence="1 5">Belongs to the GPN-loop GTPase family.</text>
</comment>
<dbReference type="Proteomes" id="UP000028834">
    <property type="component" value="Unassembled WGS sequence"/>
</dbReference>
<evidence type="ECO:0000256" key="5">
    <source>
        <dbReference type="RuleBase" id="RU365059"/>
    </source>
</evidence>
<dbReference type="PANTHER" id="PTHR21231:SF3">
    <property type="entry name" value="GPN-LOOP GTPASE 2"/>
    <property type="match status" value="1"/>
</dbReference>
<gene>
    <name evidence="6" type="ORF">TGRUB_215090A</name>
</gene>
<dbReference type="PANTHER" id="PTHR21231">
    <property type="entry name" value="XPA-BINDING PROTEIN 1-RELATED"/>
    <property type="match status" value="1"/>
</dbReference>
<comment type="function">
    <text evidence="5">Small GTPase required for proper localization of RNA polymerase II and III (RNAPII and RNAPIII). May act at an RNAP assembly step prior to nuclear import.</text>
</comment>
<name>A0A086LZX6_TOXGO</name>
<evidence type="ECO:0000256" key="2">
    <source>
        <dbReference type="ARBA" id="ARBA00022741"/>
    </source>
</evidence>
<dbReference type="InterPro" id="IPR027417">
    <property type="entry name" value="P-loop_NTPase"/>
</dbReference>
<keyword evidence="3 5" id="KW-0378">Hydrolase</keyword>
<dbReference type="EMBL" id="AFYV02001364">
    <property type="protein sequence ID" value="KFG62194.1"/>
    <property type="molecule type" value="Genomic_DNA"/>
</dbReference>
<dbReference type="VEuPathDB" id="ToxoDB:TGRUB_215090A"/>
<keyword evidence="4 5" id="KW-0342">GTP-binding</keyword>
<comment type="subunit">
    <text evidence="5">Binds to RNA polymerase II (RNAPII).</text>
</comment>
<dbReference type="GO" id="GO:0005737">
    <property type="term" value="C:cytoplasm"/>
    <property type="evidence" value="ECO:0007669"/>
    <property type="project" value="TreeGrafter"/>
</dbReference>
<dbReference type="Gene3D" id="3.40.50.300">
    <property type="entry name" value="P-loop containing nucleotide triphosphate hydrolases"/>
    <property type="match status" value="1"/>
</dbReference>
<evidence type="ECO:0000313" key="7">
    <source>
        <dbReference type="Proteomes" id="UP000028834"/>
    </source>
</evidence>
<dbReference type="AlphaFoldDB" id="A0A086LZX6"/>
<dbReference type="SUPFAM" id="SSF52540">
    <property type="entry name" value="P-loop containing nucleoside triphosphate hydrolases"/>
    <property type="match status" value="1"/>
</dbReference>
<comment type="caution">
    <text evidence="6">The sequence shown here is derived from an EMBL/GenBank/DDBJ whole genome shotgun (WGS) entry which is preliminary data.</text>
</comment>
<evidence type="ECO:0000256" key="4">
    <source>
        <dbReference type="ARBA" id="ARBA00023134"/>
    </source>
</evidence>
<evidence type="ECO:0000256" key="3">
    <source>
        <dbReference type="ARBA" id="ARBA00022801"/>
    </source>
</evidence>
<dbReference type="InterPro" id="IPR004130">
    <property type="entry name" value="Gpn"/>
</dbReference>
<sequence>MWYGQLVIGPPGSGKSTYCNGMQQMLRALHRPHIVVNLDPANDFLPYDCAVNLRDLIDHKEVMEKHRLGPNGGMSLLSLLSSLLSFSCSSYSSLFSSRSLSSLFLFLPPRPRLYFRLQSLFFHLDGLTRLLLNTHPVEAARPSAATHTATLSCRQPLSVPAELST</sequence>
<dbReference type="GO" id="GO:0003924">
    <property type="term" value="F:GTPase activity"/>
    <property type="evidence" value="ECO:0007669"/>
    <property type="project" value="TreeGrafter"/>
</dbReference>
<evidence type="ECO:0000256" key="1">
    <source>
        <dbReference type="ARBA" id="ARBA00005290"/>
    </source>
</evidence>
<accession>A0A086LZX6</accession>
<reference evidence="6 7" key="1">
    <citation type="submission" date="2014-05" db="EMBL/GenBank/DDBJ databases">
        <authorList>
            <person name="Sibley D."/>
            <person name="Venepally P."/>
            <person name="Karamycheva S."/>
            <person name="Hadjithomas M."/>
            <person name="Khan A."/>
            <person name="Brunk B."/>
            <person name="Roos D."/>
            <person name="Caler E."/>
            <person name="Lorenzi H."/>
        </authorList>
    </citation>
    <scope>NUCLEOTIDE SEQUENCE [LARGE SCALE GENOMIC DNA]</scope>
    <source>
        <strain evidence="6 7">RUB</strain>
    </source>
</reference>
<proteinExistence type="inferred from homology"/>
<organism evidence="6 7">
    <name type="scientific">Toxoplasma gondii RUB</name>
    <dbReference type="NCBI Taxonomy" id="935652"/>
    <lineage>
        <taxon>Eukaryota</taxon>
        <taxon>Sar</taxon>
        <taxon>Alveolata</taxon>
        <taxon>Apicomplexa</taxon>
        <taxon>Conoidasida</taxon>
        <taxon>Coccidia</taxon>
        <taxon>Eucoccidiorida</taxon>
        <taxon>Eimeriorina</taxon>
        <taxon>Sarcocystidae</taxon>
        <taxon>Toxoplasma</taxon>
    </lineage>
</organism>
<dbReference type="Pfam" id="PF03029">
    <property type="entry name" value="ATP_bind_1"/>
    <property type="match status" value="1"/>
</dbReference>